<dbReference type="InterPro" id="IPR052360">
    <property type="entry name" value="Transcr_Regulatory_Proteins"/>
</dbReference>
<evidence type="ECO:0000256" key="5">
    <source>
        <dbReference type="ARBA" id="ARBA00023163"/>
    </source>
</evidence>
<dbReference type="GO" id="GO:0003677">
    <property type="term" value="F:DNA binding"/>
    <property type="evidence" value="ECO:0007669"/>
    <property type="project" value="UniProtKB-KW"/>
</dbReference>
<keyword evidence="5" id="KW-0804">Transcription</keyword>
<organism evidence="7 8">
    <name type="scientific">Neocucurbitaria cava</name>
    <dbReference type="NCBI Taxonomy" id="798079"/>
    <lineage>
        <taxon>Eukaryota</taxon>
        <taxon>Fungi</taxon>
        <taxon>Dikarya</taxon>
        <taxon>Ascomycota</taxon>
        <taxon>Pezizomycotina</taxon>
        <taxon>Dothideomycetes</taxon>
        <taxon>Pleosporomycetidae</taxon>
        <taxon>Pleosporales</taxon>
        <taxon>Pleosporineae</taxon>
        <taxon>Cucurbitariaceae</taxon>
        <taxon>Neocucurbitaria</taxon>
    </lineage>
</organism>
<evidence type="ECO:0000313" key="8">
    <source>
        <dbReference type="Proteomes" id="UP001140560"/>
    </source>
</evidence>
<reference evidence="7" key="1">
    <citation type="submission" date="2022-10" db="EMBL/GenBank/DDBJ databases">
        <title>Tapping the CABI collections for fungal endophytes: first genome assemblies for Collariella, Neodidymelliopsis, Ascochyta clinopodiicola, Didymella pomorum, Didymosphaeria variabile, Neocosmospora piperis and Neocucurbitaria cava.</title>
        <authorList>
            <person name="Hill R."/>
        </authorList>
    </citation>
    <scope>NUCLEOTIDE SEQUENCE</scope>
    <source>
        <strain evidence="7">IMI 356814</strain>
    </source>
</reference>
<proteinExistence type="predicted"/>
<dbReference type="OrthoDB" id="3598904at2759"/>
<accession>A0A9W8Y7J8</accession>
<keyword evidence="2" id="KW-0862">Zinc</keyword>
<dbReference type="AlphaFoldDB" id="A0A9W8Y7J8"/>
<dbReference type="PANTHER" id="PTHR36206:SF12">
    <property type="entry name" value="ASPERCRYPTIN BIOSYNTHESIS CLUSTER-SPECIFIC TRANSCRIPTION REGULATOR ATNN-RELATED"/>
    <property type="match status" value="1"/>
</dbReference>
<comment type="caution">
    <text evidence="7">The sequence shown here is derived from an EMBL/GenBank/DDBJ whole genome shotgun (WGS) entry which is preliminary data.</text>
</comment>
<keyword evidence="8" id="KW-1185">Reference proteome</keyword>
<keyword evidence="3" id="KW-0805">Transcription regulation</keyword>
<dbReference type="Pfam" id="PF11951">
    <property type="entry name" value="Fungal_trans_2"/>
    <property type="match status" value="1"/>
</dbReference>
<name>A0A9W8Y7J8_9PLEO</name>
<protein>
    <submittedName>
        <fullName evidence="7">Uncharacterized protein</fullName>
    </submittedName>
</protein>
<evidence type="ECO:0000313" key="7">
    <source>
        <dbReference type="EMBL" id="KAJ4369814.1"/>
    </source>
</evidence>
<evidence type="ECO:0000256" key="2">
    <source>
        <dbReference type="ARBA" id="ARBA00022833"/>
    </source>
</evidence>
<dbReference type="GO" id="GO:0046872">
    <property type="term" value="F:metal ion binding"/>
    <property type="evidence" value="ECO:0007669"/>
    <property type="project" value="UniProtKB-KW"/>
</dbReference>
<evidence type="ECO:0000256" key="3">
    <source>
        <dbReference type="ARBA" id="ARBA00023015"/>
    </source>
</evidence>
<gene>
    <name evidence="7" type="ORF">N0V83_005578</name>
</gene>
<dbReference type="Proteomes" id="UP001140560">
    <property type="component" value="Unassembled WGS sequence"/>
</dbReference>
<keyword evidence="4" id="KW-0238">DNA-binding</keyword>
<evidence type="ECO:0000256" key="1">
    <source>
        <dbReference type="ARBA" id="ARBA00022723"/>
    </source>
</evidence>
<dbReference type="EMBL" id="JAPEUY010000009">
    <property type="protein sequence ID" value="KAJ4369814.1"/>
    <property type="molecule type" value="Genomic_DNA"/>
</dbReference>
<dbReference type="PANTHER" id="PTHR36206">
    <property type="entry name" value="ASPERCRYPTIN BIOSYNTHESIS CLUSTER-SPECIFIC TRANSCRIPTION REGULATOR ATNN-RELATED"/>
    <property type="match status" value="1"/>
</dbReference>
<sequence length="472" mass="53498">MYLAPALQFSTAEERESFDFFTSRAVSSLRGSLDSSFWQRELLQAAYREPAIQHCVIALGAMHRRFFQGKGSHINAESLSDNYLQFALRQSNQAIQDLVKQGHRIMTTRADKVTLMTCSILFFSMSCLQGYQKDAFEHLRSGIRMLNEMDSTENSKSEEHPVDVESLRSIFVGLDLQARSIMSTSQTGTWVTKPKTKATFILPPPELNMDSLLTMMRFLESIYTQIHAFFQSTASRPEENADDINLEYRDLMTRFHRGTTVLEAICGKSTSTADEFTEPLTALRLQQSAMEFLLRSPPRPDLETRFSFIRKFASDSDLYDEPFDASAQVVKLFELATRLLPISSTLTPVFTMGIGPLSALWLVAMRAPSTFLALRKRAISLMLSHPRREGFWDGMLAGQIAQEALRLEQESTQAEFGLSANPSHDLITPDDLRSAIVAITYEENDGRRAKIQYFNSRDLKAGRPGSMQWINW</sequence>
<evidence type="ECO:0000256" key="6">
    <source>
        <dbReference type="ARBA" id="ARBA00023242"/>
    </source>
</evidence>
<keyword evidence="1" id="KW-0479">Metal-binding</keyword>
<evidence type="ECO:0000256" key="4">
    <source>
        <dbReference type="ARBA" id="ARBA00023125"/>
    </source>
</evidence>
<keyword evidence="6" id="KW-0539">Nucleus</keyword>
<dbReference type="InterPro" id="IPR021858">
    <property type="entry name" value="Fun_TF"/>
</dbReference>